<feature type="compositionally biased region" description="Basic and acidic residues" evidence="1">
    <location>
        <begin position="1"/>
        <end position="18"/>
    </location>
</feature>
<reference evidence="2 3" key="1">
    <citation type="submission" date="2021-05" db="EMBL/GenBank/DDBJ databases">
        <title>Direct Submission.</title>
        <authorList>
            <person name="Li K."/>
            <person name="Gao J."/>
        </authorList>
    </citation>
    <scope>NUCLEOTIDE SEQUENCE [LARGE SCALE GENOMIC DNA]</scope>
    <source>
        <strain evidence="2 3">Mg02</strain>
    </source>
</reference>
<accession>A0ABX8BRW0</accession>
<protein>
    <submittedName>
        <fullName evidence="2">Calcium-binding protein</fullName>
    </submittedName>
</protein>
<proteinExistence type="predicted"/>
<dbReference type="RefSeq" id="WP_220564794.1">
    <property type="nucleotide sequence ID" value="NZ_CP074133.1"/>
</dbReference>
<dbReference type="Proteomes" id="UP000676079">
    <property type="component" value="Chromosome"/>
</dbReference>
<dbReference type="EMBL" id="CP074133">
    <property type="protein sequence ID" value="QUX23571.1"/>
    <property type="molecule type" value="Genomic_DNA"/>
</dbReference>
<keyword evidence="3" id="KW-1185">Reference proteome</keyword>
<gene>
    <name evidence="2" type="ORF">KGD84_04155</name>
</gene>
<evidence type="ECO:0000256" key="1">
    <source>
        <dbReference type="SAM" id="MobiDB-lite"/>
    </source>
</evidence>
<feature type="compositionally biased region" description="Low complexity" evidence="1">
    <location>
        <begin position="25"/>
        <end position="35"/>
    </location>
</feature>
<evidence type="ECO:0000313" key="3">
    <source>
        <dbReference type="Proteomes" id="UP000676079"/>
    </source>
</evidence>
<name>A0ABX8BRW0_9ACTN</name>
<organism evidence="2 3">
    <name type="scientific">Nocardiopsis changdeensis</name>
    <dbReference type="NCBI Taxonomy" id="2831969"/>
    <lineage>
        <taxon>Bacteria</taxon>
        <taxon>Bacillati</taxon>
        <taxon>Actinomycetota</taxon>
        <taxon>Actinomycetes</taxon>
        <taxon>Streptosporangiales</taxon>
        <taxon>Nocardiopsidaceae</taxon>
        <taxon>Nocardiopsis</taxon>
    </lineage>
</organism>
<evidence type="ECO:0000313" key="2">
    <source>
        <dbReference type="EMBL" id="QUX23571.1"/>
    </source>
</evidence>
<feature type="region of interest" description="Disordered" evidence="1">
    <location>
        <begin position="1"/>
        <end position="76"/>
    </location>
</feature>
<sequence>MKDAGGARRDDHDDEPRSQTRSSRRGGSPSAIAGALRRTPHPGPQHWGGPRPRKADPDPFFSSKLVPPPGERPRRR</sequence>